<dbReference type="Pfam" id="PF13517">
    <property type="entry name" value="FG-GAP_3"/>
    <property type="match status" value="1"/>
</dbReference>
<dbReference type="InterPro" id="IPR028994">
    <property type="entry name" value="Integrin_alpha_N"/>
</dbReference>
<evidence type="ECO:0008006" key="4">
    <source>
        <dbReference type="Google" id="ProtNLM"/>
    </source>
</evidence>
<feature type="non-terminal residue" evidence="2">
    <location>
        <position position="1"/>
    </location>
</feature>
<sequence length="143" mass="14873">ITYATGTGSYPYSVAVVDVNSDTKPDIIVANKGLATVGVLLNTGSGTFLTQITYATGTGSRPYSVAVVDVNNDNKPDIIVADANSNTIYVLLNAGSGTFLNQTTYATGTQPYSVAVADVNNDNKPDIIVGNYGLNTVSVFLHC</sequence>
<accession>A0A8S3DUK9</accession>
<name>A0A8S3DUK9_9BILA</name>
<protein>
    <recommendedName>
        <fullName evidence="4">VCBS repeat-containing protein</fullName>
    </recommendedName>
</protein>
<dbReference type="SUPFAM" id="SSF69318">
    <property type="entry name" value="Integrin alpha N-terminal domain"/>
    <property type="match status" value="1"/>
</dbReference>
<organism evidence="2 3">
    <name type="scientific">Rotaria magnacalcarata</name>
    <dbReference type="NCBI Taxonomy" id="392030"/>
    <lineage>
        <taxon>Eukaryota</taxon>
        <taxon>Metazoa</taxon>
        <taxon>Spiralia</taxon>
        <taxon>Gnathifera</taxon>
        <taxon>Rotifera</taxon>
        <taxon>Eurotatoria</taxon>
        <taxon>Bdelloidea</taxon>
        <taxon>Philodinida</taxon>
        <taxon>Philodinidae</taxon>
        <taxon>Rotaria</taxon>
    </lineage>
</organism>
<reference evidence="2" key="1">
    <citation type="submission" date="2021-02" db="EMBL/GenBank/DDBJ databases">
        <authorList>
            <person name="Nowell W R."/>
        </authorList>
    </citation>
    <scope>NUCLEOTIDE SEQUENCE</scope>
</reference>
<gene>
    <name evidence="2" type="ORF">BYL167_LOCUS56175</name>
</gene>
<dbReference type="PANTHER" id="PTHR46580">
    <property type="entry name" value="SENSOR KINASE-RELATED"/>
    <property type="match status" value="1"/>
</dbReference>
<dbReference type="AlphaFoldDB" id="A0A8S3DUK9"/>
<dbReference type="Proteomes" id="UP000681967">
    <property type="component" value="Unassembled WGS sequence"/>
</dbReference>
<dbReference type="EMBL" id="CAJOBH010219231">
    <property type="protein sequence ID" value="CAF5028808.1"/>
    <property type="molecule type" value="Genomic_DNA"/>
</dbReference>
<evidence type="ECO:0000313" key="3">
    <source>
        <dbReference type="Proteomes" id="UP000681967"/>
    </source>
</evidence>
<evidence type="ECO:0000256" key="1">
    <source>
        <dbReference type="ARBA" id="ARBA00022729"/>
    </source>
</evidence>
<dbReference type="Pfam" id="PF01839">
    <property type="entry name" value="FG-GAP"/>
    <property type="match status" value="1"/>
</dbReference>
<comment type="caution">
    <text evidence="2">The sequence shown here is derived from an EMBL/GenBank/DDBJ whole genome shotgun (WGS) entry which is preliminary data.</text>
</comment>
<keyword evidence="1" id="KW-0732">Signal</keyword>
<dbReference type="InterPro" id="IPR013517">
    <property type="entry name" value="FG-GAP"/>
</dbReference>
<dbReference type="Gene3D" id="2.30.30.100">
    <property type="match status" value="2"/>
</dbReference>
<proteinExistence type="predicted"/>
<evidence type="ECO:0000313" key="2">
    <source>
        <dbReference type="EMBL" id="CAF5028808.1"/>
    </source>
</evidence>
<dbReference type="PANTHER" id="PTHR46580:SF4">
    <property type="entry name" value="ATP_GTP-BINDING PROTEIN"/>
    <property type="match status" value="1"/>
</dbReference>